<accession>A0A1D1VMW4</accession>
<comment type="caution">
    <text evidence="2">The sequence shown here is derived from an EMBL/GenBank/DDBJ whole genome shotgun (WGS) entry which is preliminary data.</text>
</comment>
<evidence type="ECO:0000313" key="2">
    <source>
        <dbReference type="EMBL" id="GAV02937.1"/>
    </source>
</evidence>
<protein>
    <submittedName>
        <fullName evidence="2">Uncharacterized protein</fullName>
    </submittedName>
</protein>
<gene>
    <name evidence="2" type="primary">RvY_13439-1</name>
    <name evidence="2" type="synonym">RvY_13439.1</name>
    <name evidence="2" type="ORF">RvY_13439</name>
</gene>
<feature type="compositionally biased region" description="Low complexity" evidence="1">
    <location>
        <begin position="161"/>
        <end position="172"/>
    </location>
</feature>
<dbReference type="Proteomes" id="UP000186922">
    <property type="component" value="Unassembled WGS sequence"/>
</dbReference>
<proteinExistence type="predicted"/>
<keyword evidence="3" id="KW-1185">Reference proteome</keyword>
<sequence length="292" mass="31418">MNSLSEADYNDEKMRLSGGVIRLALPNRIITELDSFAEIFLIVGSVMDFSSNAVHQAPTKLPNSIKAVKVKTGRTKSVDEDGKILYPDYAVLFLVPYEGVTVEEVKQGPSNTNLSPDEHSPFRAVNQFRASIVGRSRMDHINKPVKSKVNLLTASMSKLLPSHSASSVSPASEPVPPPSEEDEAVTAYAKAQKPQRQRMSISAGAGGVPTGLPEQTVRVRAAGFRRSAVTGPTNLTLLQTLSPTGTALQFAPTNAPETRHHHHRASDVNAPIGMLADKKSDPLLSPSSDHLL</sequence>
<dbReference type="EMBL" id="BDGG01000009">
    <property type="protein sequence ID" value="GAV02937.1"/>
    <property type="molecule type" value="Genomic_DNA"/>
</dbReference>
<evidence type="ECO:0000313" key="3">
    <source>
        <dbReference type="Proteomes" id="UP000186922"/>
    </source>
</evidence>
<organism evidence="2 3">
    <name type="scientific">Ramazzottius varieornatus</name>
    <name type="common">Water bear</name>
    <name type="synonym">Tardigrade</name>
    <dbReference type="NCBI Taxonomy" id="947166"/>
    <lineage>
        <taxon>Eukaryota</taxon>
        <taxon>Metazoa</taxon>
        <taxon>Ecdysozoa</taxon>
        <taxon>Tardigrada</taxon>
        <taxon>Eutardigrada</taxon>
        <taxon>Parachela</taxon>
        <taxon>Hypsibioidea</taxon>
        <taxon>Ramazzottiidae</taxon>
        <taxon>Ramazzottius</taxon>
    </lineage>
</organism>
<feature type="region of interest" description="Disordered" evidence="1">
    <location>
        <begin position="161"/>
        <end position="209"/>
    </location>
</feature>
<reference evidence="2 3" key="1">
    <citation type="journal article" date="2016" name="Nat. Commun.">
        <title>Extremotolerant tardigrade genome and improved radiotolerance of human cultured cells by tardigrade-unique protein.</title>
        <authorList>
            <person name="Hashimoto T."/>
            <person name="Horikawa D.D."/>
            <person name="Saito Y."/>
            <person name="Kuwahara H."/>
            <person name="Kozuka-Hata H."/>
            <person name="Shin-I T."/>
            <person name="Minakuchi Y."/>
            <person name="Ohishi K."/>
            <person name="Motoyama A."/>
            <person name="Aizu T."/>
            <person name="Enomoto A."/>
            <person name="Kondo K."/>
            <person name="Tanaka S."/>
            <person name="Hara Y."/>
            <person name="Koshikawa S."/>
            <person name="Sagara H."/>
            <person name="Miura T."/>
            <person name="Yokobori S."/>
            <person name="Miyagawa K."/>
            <person name="Suzuki Y."/>
            <person name="Kubo T."/>
            <person name="Oyama M."/>
            <person name="Kohara Y."/>
            <person name="Fujiyama A."/>
            <person name="Arakawa K."/>
            <person name="Katayama T."/>
            <person name="Toyoda A."/>
            <person name="Kunieda T."/>
        </authorList>
    </citation>
    <scope>NUCLEOTIDE SEQUENCE [LARGE SCALE GENOMIC DNA]</scope>
    <source>
        <strain evidence="2 3">YOKOZUNA-1</strain>
    </source>
</reference>
<name>A0A1D1VMW4_RAMVA</name>
<dbReference type="AlphaFoldDB" id="A0A1D1VMW4"/>
<evidence type="ECO:0000256" key="1">
    <source>
        <dbReference type="SAM" id="MobiDB-lite"/>
    </source>
</evidence>